<dbReference type="GO" id="GO:0055080">
    <property type="term" value="P:monoatomic cation homeostasis"/>
    <property type="evidence" value="ECO:0007669"/>
    <property type="project" value="TreeGrafter"/>
</dbReference>
<reference evidence="2 3" key="2">
    <citation type="submission" date="2018-11" db="EMBL/GenBank/DDBJ databases">
        <authorList>
            <consortium name="Pathogen Informatics"/>
        </authorList>
    </citation>
    <scope>NUCLEOTIDE SEQUENCE [LARGE SCALE GENOMIC DNA]</scope>
</reference>
<dbReference type="OrthoDB" id="5584001at2759"/>
<dbReference type="GO" id="GO:0034703">
    <property type="term" value="C:cation channel complex"/>
    <property type="evidence" value="ECO:0007669"/>
    <property type="project" value="TreeGrafter"/>
</dbReference>
<proteinExistence type="predicted"/>
<gene>
    <name evidence="2" type="ORF">GPUH_LOCUS20275</name>
</gene>
<dbReference type="InterPro" id="IPR046460">
    <property type="entry name" value="UNC80_C"/>
</dbReference>
<keyword evidence="3" id="KW-1185">Reference proteome</keyword>
<dbReference type="WBParaSite" id="GPUH_0002029901-mRNA-1">
    <property type="protein sequence ID" value="GPUH_0002029901-mRNA-1"/>
    <property type="gene ID" value="GPUH_0002029901"/>
</dbReference>
<dbReference type="Proteomes" id="UP000271098">
    <property type="component" value="Unassembled WGS sequence"/>
</dbReference>
<organism evidence="4">
    <name type="scientific">Gongylonema pulchrum</name>
    <dbReference type="NCBI Taxonomy" id="637853"/>
    <lineage>
        <taxon>Eukaryota</taxon>
        <taxon>Metazoa</taxon>
        <taxon>Ecdysozoa</taxon>
        <taxon>Nematoda</taxon>
        <taxon>Chromadorea</taxon>
        <taxon>Rhabditida</taxon>
        <taxon>Spirurina</taxon>
        <taxon>Spiruromorpha</taxon>
        <taxon>Spiruroidea</taxon>
        <taxon>Gongylonematidae</taxon>
        <taxon>Gongylonema</taxon>
    </lineage>
</organism>
<dbReference type="GO" id="GO:0030424">
    <property type="term" value="C:axon"/>
    <property type="evidence" value="ECO:0007669"/>
    <property type="project" value="TreeGrafter"/>
</dbReference>
<evidence type="ECO:0000313" key="3">
    <source>
        <dbReference type="Proteomes" id="UP000271098"/>
    </source>
</evidence>
<evidence type="ECO:0000313" key="4">
    <source>
        <dbReference type="WBParaSite" id="GPUH_0002029901-mRNA-1"/>
    </source>
</evidence>
<dbReference type="PANTHER" id="PTHR31781">
    <property type="entry name" value="UNC80"/>
    <property type="match status" value="1"/>
</dbReference>
<dbReference type="Pfam" id="PF20262">
    <property type="entry name" value="UNC80_C"/>
    <property type="match status" value="1"/>
</dbReference>
<name>A0A183EH33_9BILA</name>
<feature type="domain" description="Protein UNC80 C-terminal" evidence="1">
    <location>
        <begin position="2"/>
        <end position="265"/>
    </location>
</feature>
<accession>A0A183EH33</accession>
<dbReference type="EMBL" id="UYRT01090100">
    <property type="protein sequence ID" value="VDN35681.1"/>
    <property type="molecule type" value="Genomic_DNA"/>
</dbReference>
<evidence type="ECO:0000259" key="1">
    <source>
        <dbReference type="Pfam" id="PF20262"/>
    </source>
</evidence>
<dbReference type="AlphaFoldDB" id="A0A183EH33"/>
<sequence length="289" mass="32931">MQATLPYFLDSTEEETVKQENSMSALKHELSVYTTLCVEMKALVNCCEILARGPTRTFDIVNSVSDRGRSFIADSPQFFDPPTVIEDEGKMHYASVKDKKSGAGWDGTDSSEVQREAFRRPRDAILVLASTFIEKASPRLKELIKLSVNIEHVKIPELFDHKCHVKLSEIALALLKVAPYDLNTMACLGLQKYFTVILPVTDWSVEGNRSALNFVLRRLDKTIQKIGKKMVLRRRTNWAALTSWLNGLYQTLVAYPYIAHLHPLKVSFLQISCTSFARPRHTLLRWWKA</sequence>
<evidence type="ECO:0000313" key="2">
    <source>
        <dbReference type="EMBL" id="VDN35681.1"/>
    </source>
</evidence>
<dbReference type="PANTHER" id="PTHR31781:SF1">
    <property type="entry name" value="PROTEIN UNC-80 HOMOLOG"/>
    <property type="match status" value="1"/>
</dbReference>
<dbReference type="GO" id="GO:0005261">
    <property type="term" value="F:monoatomic cation channel activity"/>
    <property type="evidence" value="ECO:0007669"/>
    <property type="project" value="TreeGrafter"/>
</dbReference>
<protein>
    <submittedName>
        <fullName evidence="4">UNC80_C domain-containing protein</fullName>
    </submittedName>
</protein>
<reference evidence="4" key="1">
    <citation type="submission" date="2016-06" db="UniProtKB">
        <authorList>
            <consortium name="WormBaseParasite"/>
        </authorList>
    </citation>
    <scope>IDENTIFICATION</scope>
</reference>